<comment type="caution">
    <text evidence="1">The sequence shown here is derived from an EMBL/GenBank/DDBJ whole genome shotgun (WGS) entry which is preliminary data.</text>
</comment>
<name>A0A0C2N2X8_THEKT</name>
<dbReference type="AlphaFoldDB" id="A0A0C2N2X8"/>
<reference evidence="1 2" key="1">
    <citation type="journal article" date="2014" name="Genome Biol. Evol.">
        <title>The genome of the myxosporean Thelohanellus kitauei shows adaptations to nutrient acquisition within its fish host.</title>
        <authorList>
            <person name="Yang Y."/>
            <person name="Xiong J."/>
            <person name="Zhou Z."/>
            <person name="Huo F."/>
            <person name="Miao W."/>
            <person name="Ran C."/>
            <person name="Liu Y."/>
            <person name="Zhang J."/>
            <person name="Feng J."/>
            <person name="Wang M."/>
            <person name="Wang M."/>
            <person name="Wang L."/>
            <person name="Yao B."/>
        </authorList>
    </citation>
    <scope>NUCLEOTIDE SEQUENCE [LARGE SCALE GENOMIC DNA]</scope>
    <source>
        <strain evidence="1">Wuqing</strain>
    </source>
</reference>
<evidence type="ECO:0000313" key="1">
    <source>
        <dbReference type="EMBL" id="KII74016.1"/>
    </source>
</evidence>
<evidence type="ECO:0000313" key="2">
    <source>
        <dbReference type="Proteomes" id="UP000031668"/>
    </source>
</evidence>
<keyword evidence="2" id="KW-1185">Reference proteome</keyword>
<proteinExistence type="predicted"/>
<dbReference type="Proteomes" id="UP000031668">
    <property type="component" value="Unassembled WGS sequence"/>
</dbReference>
<dbReference type="EMBL" id="JWZT01000570">
    <property type="protein sequence ID" value="KII74016.1"/>
    <property type="molecule type" value="Genomic_DNA"/>
</dbReference>
<organism evidence="1 2">
    <name type="scientific">Thelohanellus kitauei</name>
    <name type="common">Myxosporean</name>
    <dbReference type="NCBI Taxonomy" id="669202"/>
    <lineage>
        <taxon>Eukaryota</taxon>
        <taxon>Metazoa</taxon>
        <taxon>Cnidaria</taxon>
        <taxon>Myxozoa</taxon>
        <taxon>Myxosporea</taxon>
        <taxon>Bivalvulida</taxon>
        <taxon>Platysporina</taxon>
        <taxon>Myxobolidae</taxon>
        <taxon>Thelohanellus</taxon>
    </lineage>
</organism>
<gene>
    <name evidence="1" type="ORF">RF11_04159</name>
</gene>
<protein>
    <submittedName>
        <fullName evidence="1">Uncharacterized protein</fullName>
    </submittedName>
</protein>
<sequence>MLRLERCHDISVFTSITEANKVLGKKNTATILDSHAFYNEYFGENFYLYSDGRSNLEYLIEYDSYNQEWHVLFADFVSQTVYYIDERGVGDNGAKSETIIKYMGV</sequence>
<accession>A0A0C2N2X8</accession>